<sequence length="160" mass="18592">LSVLKSSGTLYISAMEMSWASLVTMKTMCRLMTISTPWDIVRRSQQRRMRSVMITHQRAVVRTSQTTVLLHHTRDPSHTPPSPPPHLPAAPIRHYLLTLQLRNTQTAFLMEICCQSLCWLRRGIASRPVLWTLYRHLHSTSMTMRIYPLISVIPQRQMMK</sequence>
<feature type="non-terminal residue" evidence="1">
    <location>
        <position position="1"/>
    </location>
</feature>
<dbReference type="Proteomes" id="UP001529510">
    <property type="component" value="Unassembled WGS sequence"/>
</dbReference>
<feature type="non-terminal residue" evidence="1">
    <location>
        <position position="160"/>
    </location>
</feature>
<accession>A0ABD0P6M1</accession>
<comment type="caution">
    <text evidence="1">The sequence shown here is derived from an EMBL/GenBank/DDBJ whole genome shotgun (WGS) entry which is preliminary data.</text>
</comment>
<evidence type="ECO:0000313" key="1">
    <source>
        <dbReference type="EMBL" id="KAL0168721.1"/>
    </source>
</evidence>
<name>A0ABD0P6M1_CIRMR</name>
<gene>
    <name evidence="1" type="ORF">M9458_036943</name>
</gene>
<dbReference type="EMBL" id="JAMKFB020000018">
    <property type="protein sequence ID" value="KAL0168721.1"/>
    <property type="molecule type" value="Genomic_DNA"/>
</dbReference>
<organism evidence="1 2">
    <name type="scientific">Cirrhinus mrigala</name>
    <name type="common">Mrigala</name>
    <dbReference type="NCBI Taxonomy" id="683832"/>
    <lineage>
        <taxon>Eukaryota</taxon>
        <taxon>Metazoa</taxon>
        <taxon>Chordata</taxon>
        <taxon>Craniata</taxon>
        <taxon>Vertebrata</taxon>
        <taxon>Euteleostomi</taxon>
        <taxon>Actinopterygii</taxon>
        <taxon>Neopterygii</taxon>
        <taxon>Teleostei</taxon>
        <taxon>Ostariophysi</taxon>
        <taxon>Cypriniformes</taxon>
        <taxon>Cyprinidae</taxon>
        <taxon>Labeoninae</taxon>
        <taxon>Labeonini</taxon>
        <taxon>Cirrhinus</taxon>
    </lineage>
</organism>
<dbReference type="AlphaFoldDB" id="A0ABD0P6M1"/>
<keyword evidence="2" id="KW-1185">Reference proteome</keyword>
<evidence type="ECO:0000313" key="2">
    <source>
        <dbReference type="Proteomes" id="UP001529510"/>
    </source>
</evidence>
<protein>
    <submittedName>
        <fullName evidence="1">Uncharacterized protein</fullName>
    </submittedName>
</protein>
<reference evidence="1 2" key="1">
    <citation type="submission" date="2024-05" db="EMBL/GenBank/DDBJ databases">
        <title>Genome sequencing and assembly of Indian major carp, Cirrhinus mrigala (Hamilton, 1822).</title>
        <authorList>
            <person name="Mohindra V."/>
            <person name="Chowdhury L.M."/>
            <person name="Lal K."/>
            <person name="Jena J.K."/>
        </authorList>
    </citation>
    <scope>NUCLEOTIDE SEQUENCE [LARGE SCALE GENOMIC DNA]</scope>
    <source>
        <strain evidence="1">CM1030</strain>
        <tissue evidence="1">Blood</tissue>
    </source>
</reference>
<proteinExistence type="predicted"/>